<reference evidence="4 5" key="1">
    <citation type="journal article" date="2019" name="Int. J. Syst. Evol. Microbiol.">
        <title>The Global Catalogue of Microorganisms (GCM) 10K type strain sequencing project: providing services to taxonomists for standard genome sequencing and annotation.</title>
        <authorList>
            <consortium name="The Broad Institute Genomics Platform"/>
            <consortium name="The Broad Institute Genome Sequencing Center for Infectious Disease"/>
            <person name="Wu L."/>
            <person name="Ma J."/>
        </authorList>
    </citation>
    <scope>NUCLEOTIDE SEQUENCE [LARGE SCALE GENOMIC DNA]</scope>
    <source>
        <strain evidence="4 5">JCM 16014</strain>
    </source>
</reference>
<evidence type="ECO:0000313" key="4">
    <source>
        <dbReference type="EMBL" id="GAA2060241.1"/>
    </source>
</evidence>
<dbReference type="Pfam" id="PF17853">
    <property type="entry name" value="GGDEF_2"/>
    <property type="match status" value="1"/>
</dbReference>
<accession>A0ABN2VET4</accession>
<evidence type="ECO:0000259" key="2">
    <source>
        <dbReference type="Pfam" id="PF13556"/>
    </source>
</evidence>
<dbReference type="Gene3D" id="1.10.10.2840">
    <property type="entry name" value="PucR C-terminal helix-turn-helix domain"/>
    <property type="match status" value="1"/>
</dbReference>
<dbReference type="PANTHER" id="PTHR33744:SF7">
    <property type="entry name" value="PUCR FAMILY TRANSCRIPTIONAL REGULATOR"/>
    <property type="match status" value="1"/>
</dbReference>
<evidence type="ECO:0000313" key="5">
    <source>
        <dbReference type="Proteomes" id="UP001500751"/>
    </source>
</evidence>
<dbReference type="Proteomes" id="UP001500751">
    <property type="component" value="Unassembled WGS sequence"/>
</dbReference>
<proteinExistence type="inferred from homology"/>
<name>A0ABN2VET4_9ACTN</name>
<dbReference type="InterPro" id="IPR025736">
    <property type="entry name" value="PucR_C-HTH_dom"/>
</dbReference>
<comment type="caution">
    <text evidence="4">The sequence shown here is derived from an EMBL/GenBank/DDBJ whole genome shotgun (WGS) entry which is preliminary data.</text>
</comment>
<sequence length="413" mass="43872">MARVTPSTAGPTDDLTPAQRAAAVRRLEKATGSLAGVAIQRMEERLGWYRAMPPDNRSWIGLVVQAGIAAFVEWFRNPQDRTAISADVFGTAPRELTRSVTLRQTVELVRTTIEVVEEGIGQIAQGPAEQAALREGMLRYSREIAFAAAQVYAQAAELRGAWDARLEALVVDELMRGDVLDDTVRSRAAALGWDSSADLVVVVGATPEPLGGRDDVRQHTALVVDAVHRAARRARLTVLTGVQSDRLVVIIGGADDPLAATRALANEFGPGPLVIGPVVEDLLSAGISAQAALSALRAAPAWPDAPRPVLAAELLPERALAGDEAAKAQLVVEVYRPLESAGAALLETVSAYLEQAASLESAARMLFVHPNTVRYRLKRVSELTGLNPAQPRAAFTLHMALALGRLAGPANGL</sequence>
<protein>
    <submittedName>
        <fullName evidence="4">Fatty acid biosynthesis transcriptional regulator FasR</fullName>
    </submittedName>
</protein>
<evidence type="ECO:0000256" key="1">
    <source>
        <dbReference type="ARBA" id="ARBA00006754"/>
    </source>
</evidence>
<comment type="similarity">
    <text evidence="1">Belongs to the CdaR family.</text>
</comment>
<evidence type="ECO:0000259" key="3">
    <source>
        <dbReference type="Pfam" id="PF17853"/>
    </source>
</evidence>
<dbReference type="Pfam" id="PF13556">
    <property type="entry name" value="HTH_30"/>
    <property type="match status" value="1"/>
</dbReference>
<dbReference type="EMBL" id="BAAAQN010000078">
    <property type="protein sequence ID" value="GAA2060241.1"/>
    <property type="molecule type" value="Genomic_DNA"/>
</dbReference>
<dbReference type="InterPro" id="IPR041522">
    <property type="entry name" value="CdaR_GGDEF"/>
</dbReference>
<keyword evidence="5" id="KW-1185">Reference proteome</keyword>
<dbReference type="PANTHER" id="PTHR33744">
    <property type="entry name" value="CARBOHYDRATE DIACID REGULATOR"/>
    <property type="match status" value="1"/>
</dbReference>
<feature type="domain" description="PucR C-terminal helix-turn-helix" evidence="2">
    <location>
        <begin position="345"/>
        <end position="402"/>
    </location>
</feature>
<organism evidence="4 5">
    <name type="scientific">Catenulispora yoronensis</name>
    <dbReference type="NCBI Taxonomy" id="450799"/>
    <lineage>
        <taxon>Bacteria</taxon>
        <taxon>Bacillati</taxon>
        <taxon>Actinomycetota</taxon>
        <taxon>Actinomycetes</taxon>
        <taxon>Catenulisporales</taxon>
        <taxon>Catenulisporaceae</taxon>
        <taxon>Catenulispora</taxon>
    </lineage>
</organism>
<dbReference type="RefSeq" id="WP_344671296.1">
    <property type="nucleotide sequence ID" value="NZ_BAAAQN010000078.1"/>
</dbReference>
<feature type="domain" description="CdaR GGDEF-like" evidence="3">
    <location>
        <begin position="177"/>
        <end position="298"/>
    </location>
</feature>
<gene>
    <name evidence="4" type="primary">fasR</name>
    <name evidence="4" type="ORF">GCM10009839_83610</name>
</gene>
<dbReference type="InterPro" id="IPR051448">
    <property type="entry name" value="CdaR-like_regulators"/>
</dbReference>
<dbReference type="InterPro" id="IPR042070">
    <property type="entry name" value="PucR_C-HTH_sf"/>
</dbReference>